<evidence type="ECO:0000313" key="8">
    <source>
        <dbReference type="EMBL" id="MFB9205655.1"/>
    </source>
</evidence>
<dbReference type="SUPFAM" id="SSF48452">
    <property type="entry name" value="TPR-like"/>
    <property type="match status" value="3"/>
</dbReference>
<dbReference type="SMART" id="SM00862">
    <property type="entry name" value="Trans_reg_C"/>
    <property type="match status" value="1"/>
</dbReference>
<evidence type="ECO:0000259" key="7">
    <source>
        <dbReference type="PROSITE" id="PS51755"/>
    </source>
</evidence>
<dbReference type="PANTHER" id="PTHR35807:SF1">
    <property type="entry name" value="TRANSCRIPTIONAL REGULATOR REDD"/>
    <property type="match status" value="1"/>
</dbReference>
<reference evidence="8 9" key="1">
    <citation type="submission" date="2024-09" db="EMBL/GenBank/DDBJ databases">
        <authorList>
            <person name="Sun Q."/>
            <person name="Mori K."/>
        </authorList>
    </citation>
    <scope>NUCLEOTIDE SEQUENCE [LARGE SCALE GENOMIC DNA]</scope>
    <source>
        <strain evidence="8 9">CCM 3426</strain>
    </source>
</reference>
<dbReference type="Gene3D" id="1.10.10.10">
    <property type="entry name" value="Winged helix-like DNA-binding domain superfamily/Winged helix DNA-binding domain"/>
    <property type="match status" value="1"/>
</dbReference>
<accession>A0ABV5IP24</accession>
<dbReference type="PRINTS" id="PR00364">
    <property type="entry name" value="DISEASERSIST"/>
</dbReference>
<protein>
    <submittedName>
        <fullName evidence="8">BTAD domain-containing putative transcriptional regulator</fullName>
    </submittedName>
</protein>
<evidence type="ECO:0000256" key="1">
    <source>
        <dbReference type="ARBA" id="ARBA00005820"/>
    </source>
</evidence>
<dbReference type="Pfam" id="PF03704">
    <property type="entry name" value="BTAD"/>
    <property type="match status" value="1"/>
</dbReference>
<feature type="DNA-binding region" description="OmpR/PhoB-type" evidence="5">
    <location>
        <begin position="2"/>
        <end position="104"/>
    </location>
</feature>
<dbReference type="PANTHER" id="PTHR35807">
    <property type="entry name" value="TRANSCRIPTIONAL REGULATOR REDD-RELATED"/>
    <property type="match status" value="1"/>
</dbReference>
<evidence type="ECO:0000256" key="5">
    <source>
        <dbReference type="PROSITE-ProRule" id="PRU01091"/>
    </source>
</evidence>
<dbReference type="InterPro" id="IPR036388">
    <property type="entry name" value="WH-like_DNA-bd_sf"/>
</dbReference>
<dbReference type="SMART" id="SM00028">
    <property type="entry name" value="TPR"/>
    <property type="match status" value="5"/>
</dbReference>
<dbReference type="EMBL" id="JBHMEI010000030">
    <property type="protein sequence ID" value="MFB9205655.1"/>
    <property type="molecule type" value="Genomic_DNA"/>
</dbReference>
<evidence type="ECO:0000256" key="3">
    <source>
        <dbReference type="ARBA" id="ARBA00023125"/>
    </source>
</evidence>
<dbReference type="Pfam" id="PF00486">
    <property type="entry name" value="Trans_reg_C"/>
    <property type="match status" value="1"/>
</dbReference>
<dbReference type="Gene3D" id="3.40.50.300">
    <property type="entry name" value="P-loop containing nucleotide triphosphate hydrolases"/>
    <property type="match status" value="1"/>
</dbReference>
<dbReference type="SUPFAM" id="SSF46894">
    <property type="entry name" value="C-terminal effector domain of the bipartite response regulators"/>
    <property type="match status" value="1"/>
</dbReference>
<evidence type="ECO:0000256" key="6">
    <source>
        <dbReference type="SAM" id="MobiDB-lite"/>
    </source>
</evidence>
<keyword evidence="3 5" id="KW-0238">DNA-binding</keyword>
<dbReference type="Proteomes" id="UP001589647">
    <property type="component" value="Unassembled WGS sequence"/>
</dbReference>
<keyword evidence="9" id="KW-1185">Reference proteome</keyword>
<feature type="region of interest" description="Disordered" evidence="6">
    <location>
        <begin position="254"/>
        <end position="276"/>
    </location>
</feature>
<feature type="domain" description="OmpR/PhoB-type" evidence="7">
    <location>
        <begin position="2"/>
        <end position="104"/>
    </location>
</feature>
<dbReference type="InterPro" id="IPR019734">
    <property type="entry name" value="TPR_rpt"/>
</dbReference>
<evidence type="ECO:0000256" key="2">
    <source>
        <dbReference type="ARBA" id="ARBA00023015"/>
    </source>
</evidence>
<evidence type="ECO:0000313" key="9">
    <source>
        <dbReference type="Proteomes" id="UP001589647"/>
    </source>
</evidence>
<dbReference type="SMART" id="SM01043">
    <property type="entry name" value="BTAD"/>
    <property type="match status" value="1"/>
</dbReference>
<gene>
    <name evidence="8" type="ORF">ACFFV7_30980</name>
</gene>
<dbReference type="InterPro" id="IPR051677">
    <property type="entry name" value="AfsR-DnrI-RedD_regulator"/>
</dbReference>
<dbReference type="CDD" id="cd15831">
    <property type="entry name" value="BTAD"/>
    <property type="match status" value="1"/>
</dbReference>
<dbReference type="InterPro" id="IPR005158">
    <property type="entry name" value="BTAD"/>
</dbReference>
<dbReference type="Gene3D" id="1.25.40.10">
    <property type="entry name" value="Tetratricopeptide repeat domain"/>
    <property type="match status" value="3"/>
</dbReference>
<evidence type="ECO:0000256" key="4">
    <source>
        <dbReference type="ARBA" id="ARBA00023163"/>
    </source>
</evidence>
<dbReference type="InterPro" id="IPR011990">
    <property type="entry name" value="TPR-like_helical_dom_sf"/>
</dbReference>
<comment type="caution">
    <text evidence="8">The sequence shown here is derived from an EMBL/GenBank/DDBJ whole genome shotgun (WGS) entry which is preliminary data.</text>
</comment>
<dbReference type="SUPFAM" id="SSF52540">
    <property type="entry name" value="P-loop containing nucleoside triphosphate hydrolases"/>
    <property type="match status" value="1"/>
</dbReference>
<dbReference type="InterPro" id="IPR001867">
    <property type="entry name" value="OmpR/PhoB-type_DNA-bd"/>
</dbReference>
<dbReference type="InterPro" id="IPR016032">
    <property type="entry name" value="Sig_transdc_resp-reg_C-effctor"/>
</dbReference>
<proteinExistence type="inferred from homology"/>
<dbReference type="PROSITE" id="PS51755">
    <property type="entry name" value="OMPR_PHOB"/>
    <property type="match status" value="1"/>
</dbReference>
<comment type="similarity">
    <text evidence="1">Belongs to the AfsR/DnrI/RedD regulatory family.</text>
</comment>
<dbReference type="RefSeq" id="WP_189649549.1">
    <property type="nucleotide sequence ID" value="NZ_BMRC01000010.1"/>
</dbReference>
<keyword evidence="4" id="KW-0804">Transcription</keyword>
<sequence length="1087" mass="114182">MSDKTERAGLADVLKIGILGAVRAWRGRQEIPLGPPRQRAALALLALDAGRLVSVNRLIEGLWGERPPAGAPNLLQGYVSRLRPALAAAGVTIAYRPRGYQLGLDPGQVDVHEFRATVARARAGETAERQAAGLRRALALWRGEPLTGVSGGELLDRLRDALGEERLSAVEECLDAETRAGRDAVLVPELIALVAEHPFREGLVGLLMLALCRAGRRADALERYERTRRRLTEELGLDPGPELRQLHQRILRGNVPPIRTPDSRETVTPAQLPARPGQFTGRAAELRLLDPLVTGGDPAARGVAISVVTGAGGAGKTALALHWAHRNRHRFPDGQLYVDLRGHSEERPLRPIEALGQFLRGLGLPAERVPGTVEEASAAYRSLLADRRMLVVLDNAGSEEQVRPLLPGGRLCATLITSRDRLDGLVARDGAVPVPLGMLSAGEAVTLFGGLLGGERLAAERDAALELARACGRLPLALRIAAAGILGRPGGDAGGDISGQVRRLTGTRLSALAVTGDPHAAVRGAFDLSYHRLDPAARRLFRLLALVPGPTFTAGAAAALAGAVPAEAERLLSGLAAAHLVEEPEPGRYTFHDLMREYARERVLAEEAGPGRASALDALLAWYLRMVRQAGDVAYPHLLRAPADGPARPPAFAAPADALAWLDAERANLVAAVRTATDHPYGWRLIDAMNGYLDLTGGQPGWTDVLRDARRAARAAGDHLGQAAVGHCLASTRWRAAELTEAVTELRGAFTAAELAGWPEGKLAALAALGVVHLQQGRLGAARRLLTLAVDGSRRGSSVVAAPLVDLGLALTQMGRLGVAEERLREALSLCRDRGLPATEAAALASLGAVFRLTGRLGEAVRCLTAARGLGAAIGERYQADLCRELADVHLDAGRRADALGCAEEALRRALAVGDPKLELDALLGLGRIRCQSDPRAAIGHLSAALERARGIGATVGQADALVGLAVARTRLDEHAPAMRDTLAGLALARKAGAVLVQGAALAAGAEAALAAGDAGAAIAYAARAARVHAGSGYKLGEARALLTLGRAHRHTGDEPAAERFQERAGDLFTAVLDPPPARPAKMAAGL</sequence>
<dbReference type="InterPro" id="IPR027417">
    <property type="entry name" value="P-loop_NTPase"/>
</dbReference>
<organism evidence="8 9">
    <name type="scientific">Nonomuraea spiralis</name>
    <dbReference type="NCBI Taxonomy" id="46182"/>
    <lineage>
        <taxon>Bacteria</taxon>
        <taxon>Bacillati</taxon>
        <taxon>Actinomycetota</taxon>
        <taxon>Actinomycetes</taxon>
        <taxon>Streptosporangiales</taxon>
        <taxon>Streptosporangiaceae</taxon>
        <taxon>Nonomuraea</taxon>
    </lineage>
</organism>
<name>A0ABV5IP24_9ACTN</name>
<keyword evidence="2" id="KW-0805">Transcription regulation</keyword>